<accession>A0A382B6V4</accession>
<dbReference type="AlphaFoldDB" id="A0A382B6V4"/>
<sequence length="36" mass="4485">MKTDRELIEEFQRGSDAAFNELVRRYLDLVYRFFQK</sequence>
<dbReference type="Gene3D" id="1.10.1740.10">
    <property type="match status" value="1"/>
</dbReference>
<feature type="non-terminal residue" evidence="1">
    <location>
        <position position="36"/>
    </location>
</feature>
<proteinExistence type="predicted"/>
<evidence type="ECO:0000313" key="1">
    <source>
        <dbReference type="EMBL" id="SVB09515.1"/>
    </source>
</evidence>
<dbReference type="EMBL" id="UINC01028475">
    <property type="protein sequence ID" value="SVB09515.1"/>
    <property type="molecule type" value="Genomic_DNA"/>
</dbReference>
<protein>
    <submittedName>
        <fullName evidence="1">Uncharacterized protein</fullName>
    </submittedName>
</protein>
<name>A0A382B6V4_9ZZZZ</name>
<reference evidence="1" key="1">
    <citation type="submission" date="2018-05" db="EMBL/GenBank/DDBJ databases">
        <authorList>
            <person name="Lanie J.A."/>
            <person name="Ng W.-L."/>
            <person name="Kazmierczak K.M."/>
            <person name="Andrzejewski T.M."/>
            <person name="Davidsen T.M."/>
            <person name="Wayne K.J."/>
            <person name="Tettelin H."/>
            <person name="Glass J.I."/>
            <person name="Rusch D."/>
            <person name="Podicherti R."/>
            <person name="Tsui H.-C.T."/>
            <person name="Winkler M.E."/>
        </authorList>
    </citation>
    <scope>NUCLEOTIDE SEQUENCE</scope>
</reference>
<organism evidence="1">
    <name type="scientific">marine metagenome</name>
    <dbReference type="NCBI Taxonomy" id="408172"/>
    <lineage>
        <taxon>unclassified sequences</taxon>
        <taxon>metagenomes</taxon>
        <taxon>ecological metagenomes</taxon>
    </lineage>
</organism>
<dbReference type="GO" id="GO:0003700">
    <property type="term" value="F:DNA-binding transcription factor activity"/>
    <property type="evidence" value="ECO:0007669"/>
    <property type="project" value="InterPro"/>
</dbReference>
<dbReference type="GO" id="GO:0006352">
    <property type="term" value="P:DNA-templated transcription initiation"/>
    <property type="evidence" value="ECO:0007669"/>
    <property type="project" value="InterPro"/>
</dbReference>
<dbReference type="InterPro" id="IPR013325">
    <property type="entry name" value="RNA_pol_sigma_r2"/>
</dbReference>
<dbReference type="SUPFAM" id="SSF88946">
    <property type="entry name" value="Sigma2 domain of RNA polymerase sigma factors"/>
    <property type="match status" value="1"/>
</dbReference>
<gene>
    <name evidence="1" type="ORF">METZ01_LOCUS162369</name>
</gene>